<dbReference type="Proteomes" id="UP000248349">
    <property type="component" value="Unassembled WGS sequence"/>
</dbReference>
<dbReference type="AlphaFoldDB" id="A0A318ZSJ3"/>
<reference evidence="1 2" key="1">
    <citation type="submission" date="2016-12" db="EMBL/GenBank/DDBJ databases">
        <title>The genomes of Aspergillus section Nigri reveals drivers in fungal speciation.</title>
        <authorList>
            <consortium name="DOE Joint Genome Institute"/>
            <person name="Vesth T.C."/>
            <person name="Nybo J."/>
            <person name="Theobald S."/>
            <person name="Brandl J."/>
            <person name="Frisvad J.C."/>
            <person name="Nielsen K.F."/>
            <person name="Lyhne E.K."/>
            <person name="Kogle M.E."/>
            <person name="Kuo A."/>
            <person name="Riley R."/>
            <person name="Clum A."/>
            <person name="Nolan M."/>
            <person name="Lipzen A."/>
            <person name="Salamov A."/>
            <person name="Henrissat B."/>
            <person name="Wiebenga A."/>
            <person name="De Vries R.P."/>
            <person name="Grigoriev I.V."/>
            <person name="Mortensen U.H."/>
            <person name="Andersen M.R."/>
            <person name="Baker S.E."/>
        </authorList>
    </citation>
    <scope>NUCLEOTIDE SEQUENCE [LARGE SCALE GENOMIC DNA]</scope>
    <source>
        <strain evidence="1 2">JOP 1030-1</strain>
    </source>
</reference>
<dbReference type="RefSeq" id="XP_025435647.1">
    <property type="nucleotide sequence ID" value="XM_025579421.1"/>
</dbReference>
<dbReference type="GeneID" id="37080650"/>
<dbReference type="EMBL" id="KZ821218">
    <property type="protein sequence ID" value="PYH49665.1"/>
    <property type="molecule type" value="Genomic_DNA"/>
</dbReference>
<evidence type="ECO:0000313" key="2">
    <source>
        <dbReference type="Proteomes" id="UP000248349"/>
    </source>
</evidence>
<sequence>MPPANLESMLEAMVESTPDRRVRFLHTTRYLDEASFLSLRLVSWKMHDLGQPITETIFARYLETVQTNLSYDSILRIHCDLARPRGNPLASLVKRLVIRYPFEGRNSAFNRMARSNEIEDPLAMVEIRALRSDLATAFTNCRDFELHLDEPASRPVDYIHSADVARVMFIIFNDAAIPLSRVKIRSSLRPDRALEQPTTSTHQLLQLPNFTVPPLYPEVLAHLRVLHVHDDYFREFRGTSIVWELLEGTPMLEELRITGPGCKAIRRRDPPAHQHTGNILEVITTARLASSRIRVFSVRKMQSTAELLRQCVLKMAARGLERLDLREVVLLDISTRTWSRSSSSSLLSSVSPLLSASPPLSVLSSSSSSPSPWEEVFQSIWTMCLYLERINFKALGVRDERDDQDVYKGFEPKSSCCARR</sequence>
<keyword evidence="2" id="KW-1185">Reference proteome</keyword>
<protein>
    <submittedName>
        <fullName evidence="1">Uncharacterized protein</fullName>
    </submittedName>
</protein>
<organism evidence="1 2">
    <name type="scientific">Aspergillus saccharolyticus JOP 1030-1</name>
    <dbReference type="NCBI Taxonomy" id="1450539"/>
    <lineage>
        <taxon>Eukaryota</taxon>
        <taxon>Fungi</taxon>
        <taxon>Dikarya</taxon>
        <taxon>Ascomycota</taxon>
        <taxon>Pezizomycotina</taxon>
        <taxon>Eurotiomycetes</taxon>
        <taxon>Eurotiomycetidae</taxon>
        <taxon>Eurotiales</taxon>
        <taxon>Aspergillaceae</taxon>
        <taxon>Aspergillus</taxon>
        <taxon>Aspergillus subgen. Circumdati</taxon>
    </lineage>
</organism>
<dbReference type="OrthoDB" id="4395377at2759"/>
<proteinExistence type="predicted"/>
<name>A0A318ZSJ3_9EURO</name>
<accession>A0A318ZSJ3</accession>
<evidence type="ECO:0000313" key="1">
    <source>
        <dbReference type="EMBL" id="PYH49665.1"/>
    </source>
</evidence>
<gene>
    <name evidence="1" type="ORF">BP01DRAFT_419813</name>
</gene>